<protein>
    <submittedName>
        <fullName evidence="1">Uncharacterized protein</fullName>
    </submittedName>
</protein>
<reference evidence="1" key="1">
    <citation type="submission" date="2016-04" db="EMBL/GenBank/DDBJ databases">
        <authorList>
            <person name="Evans L.H."/>
            <person name="Alamgir A."/>
            <person name="Owens N."/>
            <person name="Weber N.D."/>
            <person name="Virtaneva K."/>
            <person name="Barbian K."/>
            <person name="Babar A."/>
            <person name="Rosenke K."/>
        </authorList>
    </citation>
    <scope>NUCLEOTIDE SEQUENCE</scope>
    <source>
        <strain evidence="1">86-2</strain>
    </source>
</reference>
<proteinExistence type="predicted"/>
<gene>
    <name evidence="1" type="ORF">KL86DYS2_10414</name>
</gene>
<evidence type="ECO:0000313" key="1">
    <source>
        <dbReference type="EMBL" id="SBV92724.1"/>
    </source>
</evidence>
<organism evidence="1">
    <name type="scientific">uncultured Dysgonomonas sp</name>
    <dbReference type="NCBI Taxonomy" id="206096"/>
    <lineage>
        <taxon>Bacteria</taxon>
        <taxon>Pseudomonadati</taxon>
        <taxon>Bacteroidota</taxon>
        <taxon>Bacteroidia</taxon>
        <taxon>Bacteroidales</taxon>
        <taxon>Dysgonomonadaceae</taxon>
        <taxon>Dysgonomonas</taxon>
        <taxon>environmental samples</taxon>
    </lineage>
</organism>
<sequence length="53" mass="6091">MLYFDTTIQVGNNPFNEETKQFAIKPHSIYPKENLWKSYLSGLPSGVLTVFLI</sequence>
<dbReference type="AlphaFoldDB" id="A0A212J041"/>
<dbReference type="EMBL" id="FLUL01000001">
    <property type="protein sequence ID" value="SBV92724.1"/>
    <property type="molecule type" value="Genomic_DNA"/>
</dbReference>
<accession>A0A212J041</accession>
<name>A0A212J041_9BACT</name>